<dbReference type="OrthoDB" id="2086132at2"/>
<dbReference type="Proteomes" id="UP000371977">
    <property type="component" value="Unassembled WGS sequence"/>
</dbReference>
<dbReference type="HAMAP" id="MF_01448">
    <property type="entry name" value="UPF0473"/>
    <property type="match status" value="1"/>
</dbReference>
<gene>
    <name evidence="3" type="ORF">ESZ50_11270</name>
</gene>
<dbReference type="InterPro" id="IPR009711">
    <property type="entry name" value="UPF0473"/>
</dbReference>
<dbReference type="PANTHER" id="PTHR40066:SF1">
    <property type="entry name" value="UPF0473 PROTEIN CBO2561_CLC_2432"/>
    <property type="match status" value="1"/>
</dbReference>
<comment type="caution">
    <text evidence="3">The sequence shown here is derived from an EMBL/GenBank/DDBJ whole genome shotgun (WGS) entry which is preliminary data.</text>
</comment>
<comment type="similarity">
    <text evidence="1 2">Belongs to the UPF0473 family.</text>
</comment>
<evidence type="ECO:0000256" key="1">
    <source>
        <dbReference type="ARBA" id="ARBA00008439"/>
    </source>
</evidence>
<evidence type="ECO:0000313" key="4">
    <source>
        <dbReference type="Proteomes" id="UP000371977"/>
    </source>
</evidence>
<dbReference type="RefSeq" id="WP_148624034.1">
    <property type="nucleotide sequence ID" value="NZ_SDGZ01000030.1"/>
</dbReference>
<name>A0A6C2C180_9LACO</name>
<evidence type="ECO:0000313" key="3">
    <source>
        <dbReference type="EMBL" id="TYC47801.1"/>
    </source>
</evidence>
<dbReference type="Pfam" id="PF06949">
    <property type="entry name" value="DUF1292"/>
    <property type="match status" value="1"/>
</dbReference>
<protein>
    <recommendedName>
        <fullName evidence="2">UPF0473 protein ESZ50_11270</fullName>
    </recommendedName>
</protein>
<dbReference type="EMBL" id="SDGZ01000030">
    <property type="protein sequence ID" value="TYC47801.1"/>
    <property type="molecule type" value="Genomic_DNA"/>
</dbReference>
<accession>A0A6C2C180</accession>
<reference evidence="3 4" key="1">
    <citation type="submission" date="2019-01" db="EMBL/GenBank/DDBJ databases">
        <title>Weissella sp. nov., a novel lactic acid bacterium isolated from animal feces.</title>
        <authorList>
            <person name="Wang L.-T."/>
        </authorList>
    </citation>
    <scope>NUCLEOTIDE SEQUENCE [LARGE SCALE GENOMIC DNA]</scope>
    <source>
        <strain evidence="3 4">8H-2</strain>
    </source>
</reference>
<dbReference type="AlphaFoldDB" id="A0A6C2C180"/>
<proteinExistence type="inferred from homology"/>
<organism evidence="3 4">
    <name type="scientific">Weissella muntiaci</name>
    <dbReference type="NCBI Taxonomy" id="2508881"/>
    <lineage>
        <taxon>Bacteria</taxon>
        <taxon>Bacillati</taxon>
        <taxon>Bacillota</taxon>
        <taxon>Bacilli</taxon>
        <taxon>Lactobacillales</taxon>
        <taxon>Lactobacillaceae</taxon>
        <taxon>Weissella</taxon>
    </lineage>
</organism>
<sequence>MAENEAEIYVLEDENGDEVEFTELFSFESDENGKTYIILQALDPEVDGVLAYTINPADEAGELIPIETDAEFDMVEEVMATILNNPEI</sequence>
<dbReference type="PANTHER" id="PTHR40066">
    <property type="entry name" value="UPF0473 PROTEIN CBO2561/CLC_2432"/>
    <property type="match status" value="1"/>
</dbReference>
<keyword evidence="4" id="KW-1185">Reference proteome</keyword>
<evidence type="ECO:0000256" key="2">
    <source>
        <dbReference type="HAMAP-Rule" id="MF_01448"/>
    </source>
</evidence>